<keyword evidence="1" id="KW-1015">Disulfide bond</keyword>
<evidence type="ECO:0000256" key="1">
    <source>
        <dbReference type="ARBA" id="ARBA00023157"/>
    </source>
</evidence>
<keyword evidence="2" id="KW-1185">Reference proteome</keyword>
<proteinExistence type="predicted"/>
<protein>
    <submittedName>
        <fullName evidence="3 4">Sushi domain-containing protein</fullName>
    </submittedName>
</protein>
<dbReference type="InterPro" id="IPR035976">
    <property type="entry name" value="Sushi/SCR/CCP_sf"/>
</dbReference>
<dbReference type="WBParaSite" id="maker-uti_cns_0004550-snap-gene-0.7-mRNA-1">
    <property type="protein sequence ID" value="maker-uti_cns_0004550-snap-gene-0.7-mRNA-1"/>
    <property type="gene ID" value="maker-uti_cns_0004550-snap-gene-0.7"/>
</dbReference>
<name>A0A1I8H6W9_9PLAT</name>
<evidence type="ECO:0000313" key="2">
    <source>
        <dbReference type="Proteomes" id="UP000095280"/>
    </source>
</evidence>
<reference evidence="3 4" key="1">
    <citation type="submission" date="2016-11" db="UniProtKB">
        <authorList>
            <consortium name="WormBaseParasite"/>
        </authorList>
    </citation>
    <scope>IDENTIFICATION</scope>
</reference>
<dbReference type="Proteomes" id="UP000095280">
    <property type="component" value="Unplaced"/>
</dbReference>
<organism evidence="2 4">
    <name type="scientific">Macrostomum lignano</name>
    <dbReference type="NCBI Taxonomy" id="282301"/>
    <lineage>
        <taxon>Eukaryota</taxon>
        <taxon>Metazoa</taxon>
        <taxon>Spiralia</taxon>
        <taxon>Lophotrochozoa</taxon>
        <taxon>Platyhelminthes</taxon>
        <taxon>Rhabditophora</taxon>
        <taxon>Macrostomorpha</taxon>
        <taxon>Macrostomida</taxon>
        <taxon>Macrostomidae</taxon>
        <taxon>Macrostomum</taxon>
    </lineage>
</organism>
<evidence type="ECO:0000313" key="4">
    <source>
        <dbReference type="WBParaSite" id="maker-uti_cns_0004550-snap-gene-0.7-mRNA-1"/>
    </source>
</evidence>
<dbReference type="AlphaFoldDB" id="A0A1I8H6W9"/>
<evidence type="ECO:0000313" key="3">
    <source>
        <dbReference type="WBParaSite" id="maker-uti_cns_0004007-snap-gene-0.7-mRNA-1"/>
    </source>
</evidence>
<sequence length="198" mass="20982">STVCPQLSFDPTKEIFQLVSNNGSSVQTLTNSSFSNYQLGDSVLMQCVSGYVDSRTMKPPVSPISIVCQSSPPVPVWSNSSLTCILHACLAISASDSSLNVSLVAAGMDPANQQSYGATVSVRCSAYGHILPGNPYEADTATLRCNYTGWDLTYSIDSAGRTSQTFPVIAAVPGAAAPSFGACIRELRFSLSLSHLRW</sequence>
<dbReference type="SUPFAM" id="SSF57535">
    <property type="entry name" value="Complement control module/SCR domain"/>
    <property type="match status" value="1"/>
</dbReference>
<accession>A0A1I8H6W9</accession>
<dbReference type="WBParaSite" id="maker-uti_cns_0004007-snap-gene-0.7-mRNA-1">
    <property type="protein sequence ID" value="maker-uti_cns_0004007-snap-gene-0.7-mRNA-1"/>
    <property type="gene ID" value="maker-uti_cns_0004007-snap-gene-0.7"/>
</dbReference>